<dbReference type="GeneID" id="37027116"/>
<dbReference type="STRING" id="1569628.A0A316V1V0"/>
<dbReference type="EMBL" id="KZ819662">
    <property type="protein sequence ID" value="PWN30978.1"/>
    <property type="molecule type" value="Genomic_DNA"/>
</dbReference>
<dbReference type="GO" id="GO:0005737">
    <property type="term" value="C:cytoplasm"/>
    <property type="evidence" value="ECO:0007669"/>
    <property type="project" value="TreeGrafter"/>
</dbReference>
<keyword evidence="2" id="KW-1185">Reference proteome</keyword>
<dbReference type="InterPro" id="IPR013726">
    <property type="entry name" value="Mitofissin"/>
</dbReference>
<accession>A0A316V1V0</accession>
<name>A0A316V1V0_9BASI</name>
<organism evidence="1 2">
    <name type="scientific">Jaminaea rosea</name>
    <dbReference type="NCBI Taxonomy" id="1569628"/>
    <lineage>
        <taxon>Eukaryota</taxon>
        <taxon>Fungi</taxon>
        <taxon>Dikarya</taxon>
        <taxon>Basidiomycota</taxon>
        <taxon>Ustilaginomycotina</taxon>
        <taxon>Exobasidiomycetes</taxon>
        <taxon>Microstromatales</taxon>
        <taxon>Microstromatales incertae sedis</taxon>
        <taxon>Jaminaea</taxon>
    </lineage>
</organism>
<evidence type="ECO:0000313" key="1">
    <source>
        <dbReference type="EMBL" id="PWN30978.1"/>
    </source>
</evidence>
<dbReference type="AlphaFoldDB" id="A0A316V1V0"/>
<gene>
    <name evidence="1" type="ORF">BDZ90DRAFT_229970</name>
</gene>
<sequence length="121" mass="12875">MIGRIAHYTADAVLISTVLAGVKRHTGYTPNADPNAPNPIPFVSGPNASKYFGHYLGVGEYVYDHTVAYAHKSPYFKQTNPALNLAEGAGHVAEKLREEGMKKGGQWFWGSGGGGAEGKGK</sequence>
<dbReference type="OrthoDB" id="16824at2759"/>
<dbReference type="PANTHER" id="PTHR28075:SF3">
    <property type="entry name" value="DUF1748-DOMAIN-CONTAINING PROTEIN"/>
    <property type="match status" value="1"/>
</dbReference>
<protein>
    <submittedName>
        <fullName evidence="1">DUF1748-domain-containing protein</fullName>
    </submittedName>
</protein>
<dbReference type="Proteomes" id="UP000245884">
    <property type="component" value="Unassembled WGS sequence"/>
</dbReference>
<proteinExistence type="predicted"/>
<dbReference type="RefSeq" id="XP_025365590.1">
    <property type="nucleotide sequence ID" value="XM_025505293.1"/>
</dbReference>
<dbReference type="Pfam" id="PF08520">
    <property type="entry name" value="Mitofissin"/>
    <property type="match status" value="1"/>
</dbReference>
<evidence type="ECO:0000313" key="2">
    <source>
        <dbReference type="Proteomes" id="UP000245884"/>
    </source>
</evidence>
<reference evidence="1 2" key="1">
    <citation type="journal article" date="2018" name="Mol. Biol. Evol.">
        <title>Broad Genomic Sampling Reveals a Smut Pathogenic Ancestry of the Fungal Clade Ustilaginomycotina.</title>
        <authorList>
            <person name="Kijpornyongpan T."/>
            <person name="Mondo S.J."/>
            <person name="Barry K."/>
            <person name="Sandor L."/>
            <person name="Lee J."/>
            <person name="Lipzen A."/>
            <person name="Pangilinan J."/>
            <person name="LaButti K."/>
            <person name="Hainaut M."/>
            <person name="Henrissat B."/>
            <person name="Grigoriev I.V."/>
            <person name="Spatafora J.W."/>
            <person name="Aime M.C."/>
        </authorList>
    </citation>
    <scope>NUCLEOTIDE SEQUENCE [LARGE SCALE GENOMIC DNA]</scope>
    <source>
        <strain evidence="1 2">MCA 5214</strain>
    </source>
</reference>
<dbReference type="PANTHER" id="PTHR28075">
    <property type="entry name" value="CHROMOSOME 16, WHOLE GENOME SHOTGUN SEQUENCE"/>
    <property type="match status" value="1"/>
</dbReference>